<reference evidence="16" key="1">
    <citation type="submission" date="2023-10" db="EMBL/GenBank/DDBJ databases">
        <authorList>
            <person name="Guldener U."/>
        </authorList>
    </citation>
    <scope>NUCLEOTIDE SEQUENCE</scope>
    <source>
        <strain evidence="16">Mp4</strain>
    </source>
</reference>
<dbReference type="SMART" id="SM00343">
    <property type="entry name" value="ZnF_C2HC"/>
    <property type="match status" value="2"/>
</dbReference>
<dbReference type="Pfam" id="PF17921">
    <property type="entry name" value="Integrase_H2C2"/>
    <property type="match status" value="1"/>
</dbReference>
<dbReference type="PROSITE" id="PS50158">
    <property type="entry name" value="ZF_CCHC"/>
    <property type="match status" value="1"/>
</dbReference>
<evidence type="ECO:0000256" key="5">
    <source>
        <dbReference type="ARBA" id="ARBA00022722"/>
    </source>
</evidence>
<keyword evidence="10" id="KW-0863">Zinc-finger</keyword>
<dbReference type="InterPro" id="IPR036875">
    <property type="entry name" value="Znf_CCHC_sf"/>
</dbReference>
<dbReference type="GO" id="GO:0004190">
    <property type="term" value="F:aspartic-type endopeptidase activity"/>
    <property type="evidence" value="ECO:0007669"/>
    <property type="project" value="InterPro"/>
</dbReference>
<dbReference type="Gene3D" id="3.10.10.10">
    <property type="entry name" value="HIV Type 1 Reverse Transcriptase, subunit A, domain 1"/>
    <property type="match status" value="2"/>
</dbReference>
<keyword evidence="17" id="KW-1185">Reference proteome</keyword>
<feature type="region of interest" description="Disordered" evidence="11">
    <location>
        <begin position="71"/>
        <end position="93"/>
    </location>
</feature>
<dbReference type="InterPro" id="IPR041588">
    <property type="entry name" value="Integrase_H2C2"/>
</dbReference>
<dbReference type="InterPro" id="IPR000477">
    <property type="entry name" value="RT_dom"/>
</dbReference>
<dbReference type="InterPro" id="IPR043128">
    <property type="entry name" value="Rev_trsase/Diguanyl_cyclase"/>
</dbReference>
<dbReference type="Gene3D" id="1.10.340.70">
    <property type="match status" value="1"/>
</dbReference>
<dbReference type="GO" id="GO:0015074">
    <property type="term" value="P:DNA integration"/>
    <property type="evidence" value="ECO:0007669"/>
    <property type="project" value="InterPro"/>
</dbReference>
<dbReference type="Proteomes" id="UP001294444">
    <property type="component" value="Unassembled WGS sequence"/>
</dbReference>
<feature type="region of interest" description="Disordered" evidence="11">
    <location>
        <begin position="2038"/>
        <end position="2106"/>
    </location>
</feature>
<evidence type="ECO:0000256" key="7">
    <source>
        <dbReference type="ARBA" id="ARBA00022801"/>
    </source>
</evidence>
<evidence type="ECO:0000259" key="14">
    <source>
        <dbReference type="PROSITE" id="PS50878"/>
    </source>
</evidence>
<evidence type="ECO:0000256" key="4">
    <source>
        <dbReference type="ARBA" id="ARBA00022695"/>
    </source>
</evidence>
<keyword evidence="2" id="KW-0507">mRNA processing</keyword>
<dbReference type="Pfam" id="PF00078">
    <property type="entry name" value="RVT_1"/>
    <property type="match status" value="2"/>
</dbReference>
<evidence type="ECO:0000313" key="16">
    <source>
        <dbReference type="EMBL" id="SNX86554.1"/>
    </source>
</evidence>
<dbReference type="Pfam" id="PF13975">
    <property type="entry name" value="gag-asp_proteas"/>
    <property type="match status" value="2"/>
</dbReference>
<organism evidence="16 17">
    <name type="scientific">Melanopsichium pennsylvanicum</name>
    <dbReference type="NCBI Taxonomy" id="63383"/>
    <lineage>
        <taxon>Eukaryota</taxon>
        <taxon>Fungi</taxon>
        <taxon>Dikarya</taxon>
        <taxon>Basidiomycota</taxon>
        <taxon>Ustilaginomycotina</taxon>
        <taxon>Ustilaginomycetes</taxon>
        <taxon>Ustilaginales</taxon>
        <taxon>Ustilaginaceae</taxon>
        <taxon>Melanopsichium</taxon>
    </lineage>
</organism>
<dbReference type="Gene3D" id="4.10.60.10">
    <property type="entry name" value="Zinc finger, CCHC-type"/>
    <property type="match status" value="1"/>
</dbReference>
<evidence type="ECO:0000313" key="17">
    <source>
        <dbReference type="Proteomes" id="UP001294444"/>
    </source>
</evidence>
<dbReference type="InterPro" id="IPR001584">
    <property type="entry name" value="Integrase_cat-core"/>
</dbReference>
<dbReference type="SUPFAM" id="SSF57756">
    <property type="entry name" value="Retrovirus zinc finger-like domains"/>
    <property type="match status" value="1"/>
</dbReference>
<dbReference type="Pfam" id="PF17917">
    <property type="entry name" value="RT_RNaseH"/>
    <property type="match status" value="1"/>
</dbReference>
<dbReference type="GO" id="GO:0004519">
    <property type="term" value="F:endonuclease activity"/>
    <property type="evidence" value="ECO:0007669"/>
    <property type="project" value="UniProtKB-KW"/>
</dbReference>
<feature type="region of interest" description="Disordered" evidence="11">
    <location>
        <begin position="122"/>
        <end position="145"/>
    </location>
</feature>
<dbReference type="Pfam" id="PF03732">
    <property type="entry name" value="Retrotrans_gag"/>
    <property type="match status" value="1"/>
</dbReference>
<dbReference type="SUPFAM" id="SSF53098">
    <property type="entry name" value="Ribonuclease H-like"/>
    <property type="match status" value="1"/>
</dbReference>
<keyword evidence="3" id="KW-0808">Transferase</keyword>
<dbReference type="PROSITE" id="PS50878">
    <property type="entry name" value="RT_POL"/>
    <property type="match status" value="2"/>
</dbReference>
<keyword evidence="6" id="KW-0255">Endonuclease</keyword>
<dbReference type="InterPro" id="IPR001995">
    <property type="entry name" value="Peptidase_A2_cat"/>
</dbReference>
<evidence type="ECO:0000256" key="10">
    <source>
        <dbReference type="PROSITE-ProRule" id="PRU00047"/>
    </source>
</evidence>
<dbReference type="InterPro" id="IPR001878">
    <property type="entry name" value="Znf_CCHC"/>
</dbReference>
<dbReference type="GO" id="GO:0005634">
    <property type="term" value="C:nucleus"/>
    <property type="evidence" value="ECO:0007669"/>
    <property type="project" value="UniProtKB-ARBA"/>
</dbReference>
<gene>
    <name evidence="16" type="ORF">MEPE_05263</name>
</gene>
<dbReference type="Pfam" id="PF00098">
    <property type="entry name" value="zf-CCHC"/>
    <property type="match status" value="1"/>
</dbReference>
<dbReference type="GO" id="GO:0003723">
    <property type="term" value="F:RNA binding"/>
    <property type="evidence" value="ECO:0007669"/>
    <property type="project" value="UniProtKB-KW"/>
</dbReference>
<feature type="domain" description="Reverse transcriptase" evidence="14">
    <location>
        <begin position="782"/>
        <end position="961"/>
    </location>
</feature>
<feature type="compositionally biased region" description="Basic and acidic residues" evidence="11">
    <location>
        <begin position="84"/>
        <end position="93"/>
    </location>
</feature>
<dbReference type="Gene3D" id="3.30.420.10">
    <property type="entry name" value="Ribonuclease H-like superfamily/Ribonuclease H"/>
    <property type="match status" value="1"/>
</dbReference>
<feature type="domain" description="CCHC-type" evidence="12">
    <location>
        <begin position="402"/>
        <end position="417"/>
    </location>
</feature>
<evidence type="ECO:0000259" key="13">
    <source>
        <dbReference type="PROSITE" id="PS50175"/>
    </source>
</evidence>
<dbReference type="CDD" id="cd01647">
    <property type="entry name" value="RT_LTR"/>
    <property type="match status" value="2"/>
</dbReference>
<dbReference type="Gene3D" id="2.40.70.10">
    <property type="entry name" value="Acid Proteases"/>
    <property type="match status" value="2"/>
</dbReference>
<dbReference type="EC" id="2.7.7.49" evidence="1"/>
<feature type="domain" description="Peptidase A2" evidence="13">
    <location>
        <begin position="506"/>
        <end position="544"/>
    </location>
</feature>
<dbReference type="InterPro" id="IPR036397">
    <property type="entry name" value="RNaseH_sf"/>
</dbReference>
<dbReference type="GO" id="GO:0003964">
    <property type="term" value="F:RNA-directed DNA polymerase activity"/>
    <property type="evidence" value="ECO:0007669"/>
    <property type="project" value="UniProtKB-KW"/>
</dbReference>
<dbReference type="PANTHER" id="PTHR37984:SF5">
    <property type="entry name" value="PROTEIN NYNRIN-LIKE"/>
    <property type="match status" value="1"/>
</dbReference>
<keyword evidence="10" id="KW-0862">Zinc</keyword>
<feature type="region of interest" description="Disordered" evidence="11">
    <location>
        <begin position="470"/>
        <end position="494"/>
    </location>
</feature>
<dbReference type="GO" id="GO:0006508">
    <property type="term" value="P:proteolysis"/>
    <property type="evidence" value="ECO:0007669"/>
    <property type="project" value="InterPro"/>
</dbReference>
<evidence type="ECO:0000256" key="9">
    <source>
        <dbReference type="ARBA" id="ARBA00022918"/>
    </source>
</evidence>
<dbReference type="CDD" id="cd09274">
    <property type="entry name" value="RNase_HI_RT_Ty3"/>
    <property type="match status" value="1"/>
</dbReference>
<dbReference type="GO" id="GO:0008270">
    <property type="term" value="F:zinc ion binding"/>
    <property type="evidence" value="ECO:0007669"/>
    <property type="project" value="UniProtKB-KW"/>
</dbReference>
<dbReference type="Gene3D" id="3.30.70.270">
    <property type="match status" value="3"/>
</dbReference>
<dbReference type="InterPro" id="IPR043502">
    <property type="entry name" value="DNA/RNA_pol_sf"/>
</dbReference>
<comment type="caution">
    <text evidence="16">The sequence shown here is derived from an EMBL/GenBank/DDBJ whole genome shotgun (WGS) entry which is preliminary data.</text>
</comment>
<keyword evidence="4" id="KW-0548">Nucleotidyltransferase</keyword>
<dbReference type="InterPro" id="IPR012337">
    <property type="entry name" value="RNaseH-like_sf"/>
</dbReference>
<keyword evidence="7" id="KW-0378">Hydrolase</keyword>
<feature type="domain" description="Integrase catalytic" evidence="15">
    <location>
        <begin position="1347"/>
        <end position="1513"/>
    </location>
</feature>
<dbReference type="EMBL" id="OAPG01000014">
    <property type="protein sequence ID" value="SNX86554.1"/>
    <property type="molecule type" value="Genomic_DNA"/>
</dbReference>
<dbReference type="InterPro" id="IPR021109">
    <property type="entry name" value="Peptidase_aspartic_dom_sf"/>
</dbReference>
<sequence>MTDESRPRTPEQTGRPLFQTLYDTTGQLLTKMKDFKNHIEEVEARQKRTDQSIDRLQSLVERVLVRLEVSYRPEPETPTPTARNRPDDDKGNRARLYELYSTPTGARRQVAPTELPPALGLATEAVVSRPPEESAPQSKDDEEAKWPTELKTPFPKMDLKDMDMFFIEAEWWFRMKGIRDHGKMVAYTSQFLEGSAREWWKSKLRADRQQQGILFNDWNMFTQRLKEQYGQRDLRLEAITELQKLRMQDDRPGTATRYLERFRDLEGRANIGDQELAKYYFRSGLSCSLQEKFERSPPPSLWEWYAEVEAIDRQRVVNQQAQRWHSIPPTELSRPAYMPSGPPMAVNRPVGGLQATPKPVQQAPRASYTPPGIPIANRVPPPHLAPCTPARAGPTTVGSDTCYICKKPGHWSNNCPQKTTHAVVRPSGPRVGANVVIADEEGREDIQQEPQEANYEGEPQLDLEAAVYDDEGTSNPEGDPDDRQGNEPTSGSSVLELKGTVEGHGARILADTGAGLSILSQAFVSDHKITTKPTKTRSIHGVTGHKMYIDHTAVVQVSIDHYSLGQVEVAVAEAADYDLIIGYDQLRKLQPSINWEEGRVEFGMTTNAEPCEFTPQTGAPHKTRLNNAFYRISNETRQDGSGQRISTKTRQNRVPVLDFKLHGHEFVSAKQLLRAAVEDGPIGFMLLDVPATSLPAFGFVPTGADKGVDMEVEKDKPPEQVPEPYQDLAEVFNEVEADKLPHRTEHDLKIELESGAKPPQGPLYLKGPKEMEELRKYLDENLAKGFIRPSKSPARLPVLFVPKKDGSLRLCVDYRGLNEITIKNRAPLPLIEEQLFLLRNAKVYTKLDLKAAYNLVRIADGDEWKTAFGTQLGLYEYLVMPFGLANAPSHFQSLINSIYRDIIGVFVVVYLDDFLIFSNNKEEHIDHVREVLERLRANRLFAKLSKCTFHTDQVEFLGYIIKPGGIEMDPEKVRTIQEWPMPASIHDIQRFLGFANFYRRFIAHFARIARPLTSLVKPTERFKKFELPEDAQHAFHKLIEAFTTAGVLKHFDYHLPTRLETDASDFAIAGVLKQEHKKRWHPVAYYSRKMQPAERNYEIHDKELLAVVACLQQWRHMLAGLPSQLVIYTDHEALKYFKSQRRINGRQARWAVVLADYDFVLHYRPGNKGGEPDALTRRSDMQPAGMEKEHNMRQLLPASVFESPEGNPNQHESVVAYPILTRNRIKHGTTTGSQLETRLRTTIPTMEEIATGGLMSLIRTFQPLDEQLKEIHQHTPFEIKDGLWYKNGRIVVPKVTLGGRKGKARPQVAKQSLSVEHLRYMVMTQCHDGINAGHVGQDATLDLARRHYWWPGMAAWVADYVASCPVCARYKTPRHKPYGLLQPLSTPERPWGSISLDFIEGLPSSSTCIKRFGVPEHIVSDRGRQFISAIWKDFAQQHNIKHSLSTAYHPQTDGQTERVNQVVEQYLRIYCNYEQDNWASLLPMAEFVVCGKTGHWQRNCPDAKPTVYPARPSGPQMRAHVVLESEKPQDGSPEEGDGAEDHREDNGASGASVLELAGTVNHHPASILADTGAALSIVSAPFVCKYSITTKPIKNRTVHGVTGHSLTITSAADVDVVIGGQHLGMLKVAVADASDYDFILGYDELRRLQPRVHWDTGQLDFGKPNEIQSDAVVQGISPKSAETGRSAESRANLVVHGYEFVDANELVQAALRDGPIGVMLISAPPTSLPSFGFVPTGGNKGIEMETTLEEPPTAVEIPAPYYPLKDVFDEVKADKLPPHTKHDLHIELLPSSTPPQGPLYLKGPKEMAELRKYLKENLEKGFIRPSKSPARSPVLFVPKKDGGLRLCVDYRGLNEVTVKNRAPLPLIEEQLFLLRKAKIYTKLDLKAAYNLVRIANGDKWKTAFGTQLGLYEYLVMPFGLANAPAHFQSLINTIYRNIIGVYVVVYLDDFLIFSDNEKEHIEHVRTVLSRLKVWRLFAKLSKCVFHTDTVEFLGYIIKPSGIEMDPDKIRTIKEWPMPESIHDIQRFLGTEKLNRTKSGERAGLNGSHGNSASGSDSPDIKGIDGKGSICDGGDQRHAGTTRGPIDAQGATEREHAGVLGSTLPKD</sequence>
<feature type="domain" description="Reverse transcriptase" evidence="14">
    <location>
        <begin position="1818"/>
        <end position="1997"/>
    </location>
</feature>
<dbReference type="GO" id="GO:0006397">
    <property type="term" value="P:mRNA processing"/>
    <property type="evidence" value="ECO:0007669"/>
    <property type="project" value="UniProtKB-KW"/>
</dbReference>
<dbReference type="InterPro" id="IPR041373">
    <property type="entry name" value="RT_RNaseH"/>
</dbReference>
<evidence type="ECO:0000256" key="11">
    <source>
        <dbReference type="SAM" id="MobiDB-lite"/>
    </source>
</evidence>
<dbReference type="PANTHER" id="PTHR37984">
    <property type="entry name" value="PROTEIN CBG26694"/>
    <property type="match status" value="1"/>
</dbReference>
<evidence type="ECO:0000256" key="6">
    <source>
        <dbReference type="ARBA" id="ARBA00022759"/>
    </source>
</evidence>
<dbReference type="SUPFAM" id="SSF50630">
    <property type="entry name" value="Acid proteases"/>
    <property type="match status" value="2"/>
</dbReference>
<proteinExistence type="predicted"/>
<name>A0AAJ4XQD2_9BASI</name>
<evidence type="ECO:0000256" key="8">
    <source>
        <dbReference type="ARBA" id="ARBA00022884"/>
    </source>
</evidence>
<evidence type="ECO:0000259" key="12">
    <source>
        <dbReference type="PROSITE" id="PS50158"/>
    </source>
</evidence>
<dbReference type="FunFam" id="3.30.70.270:FF:000020">
    <property type="entry name" value="Transposon Tf2-6 polyprotein-like Protein"/>
    <property type="match status" value="1"/>
</dbReference>
<protein>
    <recommendedName>
        <fullName evidence="1">RNA-directed DNA polymerase</fullName>
        <ecNumber evidence="1">2.7.7.49</ecNumber>
    </recommendedName>
</protein>
<evidence type="ECO:0000259" key="15">
    <source>
        <dbReference type="PROSITE" id="PS50994"/>
    </source>
</evidence>
<keyword evidence="9" id="KW-0695">RNA-directed DNA polymerase</keyword>
<dbReference type="PROSITE" id="PS50175">
    <property type="entry name" value="ASP_PROT_RETROV"/>
    <property type="match status" value="1"/>
</dbReference>
<dbReference type="InterPro" id="IPR050951">
    <property type="entry name" value="Retrovirus_Pol_polyprotein"/>
</dbReference>
<evidence type="ECO:0000256" key="3">
    <source>
        <dbReference type="ARBA" id="ARBA00022679"/>
    </source>
</evidence>
<dbReference type="InterPro" id="IPR005162">
    <property type="entry name" value="Retrotrans_gag_dom"/>
</dbReference>
<feature type="region of interest" description="Disordered" evidence="11">
    <location>
        <begin position="1525"/>
        <end position="1546"/>
    </location>
</feature>
<dbReference type="CDD" id="cd00303">
    <property type="entry name" value="retropepsin_like"/>
    <property type="match status" value="2"/>
</dbReference>
<evidence type="ECO:0000256" key="1">
    <source>
        <dbReference type="ARBA" id="ARBA00012493"/>
    </source>
</evidence>
<keyword evidence="8" id="KW-0694">RNA-binding</keyword>
<accession>A0AAJ4XQD2</accession>
<dbReference type="SUPFAM" id="SSF56672">
    <property type="entry name" value="DNA/RNA polymerases"/>
    <property type="match status" value="2"/>
</dbReference>
<keyword evidence="5" id="KW-0540">Nuclease</keyword>
<dbReference type="PROSITE" id="PS50994">
    <property type="entry name" value="INTEGRASE"/>
    <property type="match status" value="1"/>
</dbReference>
<keyword evidence="10" id="KW-0479">Metal-binding</keyword>
<feature type="compositionally biased region" description="Polar residues" evidence="11">
    <location>
        <begin position="2047"/>
        <end position="2056"/>
    </location>
</feature>
<evidence type="ECO:0000256" key="2">
    <source>
        <dbReference type="ARBA" id="ARBA00022664"/>
    </source>
</evidence>